<evidence type="ECO:0000313" key="2">
    <source>
        <dbReference type="Proteomes" id="UP000308230"/>
    </source>
</evidence>
<protein>
    <submittedName>
        <fullName evidence="1">Uncharacterized protein</fullName>
    </submittedName>
</protein>
<dbReference type="RefSeq" id="WP_138127853.1">
    <property type="nucleotide sequence ID" value="NZ_SWLG01000012.1"/>
</dbReference>
<dbReference type="Proteomes" id="UP000308230">
    <property type="component" value="Unassembled WGS sequence"/>
</dbReference>
<reference evidence="1 2" key="1">
    <citation type="submission" date="2019-04" db="EMBL/GenBank/DDBJ databases">
        <title>Bacillus caeni sp. nov., a bacterium isolated from mangrove sediment.</title>
        <authorList>
            <person name="Huang H."/>
            <person name="Mo K."/>
            <person name="Hu Y."/>
        </authorList>
    </citation>
    <scope>NUCLEOTIDE SEQUENCE [LARGE SCALE GENOMIC DNA]</scope>
    <source>
        <strain evidence="1 2">HB172195</strain>
    </source>
</reference>
<dbReference type="AlphaFoldDB" id="A0A5R9F5Z5"/>
<keyword evidence="2" id="KW-1185">Reference proteome</keyword>
<proteinExistence type="predicted"/>
<evidence type="ECO:0000313" key="1">
    <source>
        <dbReference type="EMBL" id="TLS36243.1"/>
    </source>
</evidence>
<dbReference type="OrthoDB" id="5419659at2"/>
<gene>
    <name evidence="1" type="ORF">FCL54_16550</name>
</gene>
<dbReference type="EMBL" id="SWLG01000012">
    <property type="protein sequence ID" value="TLS36243.1"/>
    <property type="molecule type" value="Genomic_DNA"/>
</dbReference>
<sequence length="239" mass="26932">MINKEYAYPCVYYYLPDRQKGNEYKIYGVFPDLHAPGIPGCTFVSSQENAYEAAKETLINALITVIEAGIGFPNATKSLKDVPVNVDVDMGQEEPVFIKFGFVTVYLSIGNRNGTESYKQETVEGDRSKEGNKTTNERFAKQKERAGSGQTILSGKIEGNRYIITAFAGKQIKETTFTPTKMRELYHVIGSRGESITLSFGLKKFELDSKQSIQLRKELEVLIQEMIRKQREEGLSARK</sequence>
<name>A0A5R9F5Z5_9BACL</name>
<organism evidence="1 2">
    <name type="scientific">Exobacillus caeni</name>
    <dbReference type="NCBI Taxonomy" id="2574798"/>
    <lineage>
        <taxon>Bacteria</taxon>
        <taxon>Bacillati</taxon>
        <taxon>Bacillota</taxon>
        <taxon>Bacilli</taxon>
        <taxon>Bacillales</taxon>
        <taxon>Guptibacillaceae</taxon>
        <taxon>Exobacillus</taxon>
    </lineage>
</organism>
<accession>A0A5R9F5Z5</accession>
<comment type="caution">
    <text evidence="1">The sequence shown here is derived from an EMBL/GenBank/DDBJ whole genome shotgun (WGS) entry which is preliminary data.</text>
</comment>